<proteinExistence type="predicted"/>
<evidence type="ECO:0000259" key="1">
    <source>
        <dbReference type="PROSITE" id="PS51449"/>
    </source>
</evidence>
<dbReference type="InterPro" id="IPR038135">
    <property type="entry name" value="Methylthiotransferase_N_sf"/>
</dbReference>
<dbReference type="EMBL" id="LAZR01069985">
    <property type="protein sequence ID" value="KKK46624.1"/>
    <property type="molecule type" value="Genomic_DNA"/>
</dbReference>
<sequence length="136" mass="15090">MTRRPNKINVITLGCSKNLVDSEVLMRQVDAQGIEVVHDSDDADARTVVINTCGFIQDAKQESIDTILDYVRAKEAGLLDAVYVMGCLSERYKKDLAGEIPEVDQYFGVNDIRQIIAAIGGDYRKELVGERLLTTP</sequence>
<organism evidence="2">
    <name type="scientific">marine sediment metagenome</name>
    <dbReference type="NCBI Taxonomy" id="412755"/>
    <lineage>
        <taxon>unclassified sequences</taxon>
        <taxon>metagenomes</taxon>
        <taxon>ecological metagenomes</taxon>
    </lineage>
</organism>
<dbReference type="GO" id="GO:0005829">
    <property type="term" value="C:cytosol"/>
    <property type="evidence" value="ECO:0007669"/>
    <property type="project" value="TreeGrafter"/>
</dbReference>
<dbReference type="PANTHER" id="PTHR43837:SF1">
    <property type="entry name" value="RIBOSOMAL PROTEIN US12 METHYLTHIOTRANSFERASE RIMO"/>
    <property type="match status" value="1"/>
</dbReference>
<dbReference type="Pfam" id="PF00919">
    <property type="entry name" value="UPF0004"/>
    <property type="match status" value="1"/>
</dbReference>
<dbReference type="InterPro" id="IPR005840">
    <property type="entry name" value="Ribosomal_uS12_MeSTrfase_RimO"/>
</dbReference>
<reference evidence="2" key="1">
    <citation type="journal article" date="2015" name="Nature">
        <title>Complex archaea that bridge the gap between prokaryotes and eukaryotes.</title>
        <authorList>
            <person name="Spang A."/>
            <person name="Saw J.H."/>
            <person name="Jorgensen S.L."/>
            <person name="Zaremba-Niedzwiedzka K."/>
            <person name="Martijn J."/>
            <person name="Lind A.E."/>
            <person name="van Eijk R."/>
            <person name="Schleper C."/>
            <person name="Guy L."/>
            <person name="Ettema T.J."/>
        </authorList>
    </citation>
    <scope>NUCLEOTIDE SEQUENCE</scope>
</reference>
<dbReference type="Gene3D" id="3.40.50.12160">
    <property type="entry name" value="Methylthiotransferase, N-terminal domain"/>
    <property type="match status" value="1"/>
</dbReference>
<dbReference type="GO" id="GO:0035599">
    <property type="term" value="F:aspartic acid methylthiotransferase activity"/>
    <property type="evidence" value="ECO:0007669"/>
    <property type="project" value="TreeGrafter"/>
</dbReference>
<name>A0A0F8XXB1_9ZZZZ</name>
<protein>
    <recommendedName>
        <fullName evidence="1">MTTase N-terminal domain-containing protein</fullName>
    </recommendedName>
</protein>
<gene>
    <name evidence="2" type="ORF">LCGC14_3163370</name>
</gene>
<dbReference type="AlphaFoldDB" id="A0A0F8XXB1"/>
<evidence type="ECO:0000313" key="2">
    <source>
        <dbReference type="EMBL" id="KKK46624.1"/>
    </source>
</evidence>
<dbReference type="PANTHER" id="PTHR43837">
    <property type="entry name" value="RIBOSOMAL PROTEIN S12 METHYLTHIOTRANSFERASE RIMO"/>
    <property type="match status" value="1"/>
</dbReference>
<feature type="non-terminal residue" evidence="2">
    <location>
        <position position="136"/>
    </location>
</feature>
<dbReference type="GO" id="GO:0051539">
    <property type="term" value="F:4 iron, 4 sulfur cluster binding"/>
    <property type="evidence" value="ECO:0007669"/>
    <property type="project" value="UniProtKB-KW"/>
</dbReference>
<dbReference type="GO" id="GO:0046872">
    <property type="term" value="F:metal ion binding"/>
    <property type="evidence" value="ECO:0007669"/>
    <property type="project" value="UniProtKB-KW"/>
</dbReference>
<dbReference type="InterPro" id="IPR013848">
    <property type="entry name" value="Methylthiotransferase_N"/>
</dbReference>
<comment type="caution">
    <text evidence="2">The sequence shown here is derived from an EMBL/GenBank/DDBJ whole genome shotgun (WGS) entry which is preliminary data.</text>
</comment>
<feature type="domain" description="MTTase N-terminal" evidence="1">
    <location>
        <begin position="6"/>
        <end position="124"/>
    </location>
</feature>
<accession>A0A0F8XXB1</accession>
<dbReference type="PROSITE" id="PS51449">
    <property type="entry name" value="MTTASE_N"/>
    <property type="match status" value="1"/>
</dbReference>